<name>A0A934U5Y4_9NOCA</name>
<evidence type="ECO:0000313" key="5">
    <source>
        <dbReference type="Proteomes" id="UP000655868"/>
    </source>
</evidence>
<reference evidence="4" key="1">
    <citation type="submission" date="2020-12" db="EMBL/GenBank/DDBJ databases">
        <title>Antrihabitans popcorni sp. nov. and Antrihabitans auranticaus sp. nov., isolated from a larva cave.</title>
        <authorList>
            <person name="Lee S.D."/>
            <person name="Kim I.S."/>
        </authorList>
    </citation>
    <scope>NUCLEOTIDE SEQUENCE</scope>
    <source>
        <strain evidence="4">YC3-6</strain>
    </source>
</reference>
<dbReference type="PANTHER" id="PTHR33371">
    <property type="entry name" value="INTERMEMBRANE PHOSPHOLIPID TRANSPORT SYSTEM BINDING PROTEIN MLAD-RELATED"/>
    <property type="match status" value="1"/>
</dbReference>
<feature type="domain" description="Mammalian cell entry C-terminal" evidence="3">
    <location>
        <begin position="119"/>
        <end position="238"/>
    </location>
</feature>
<dbReference type="InterPro" id="IPR003399">
    <property type="entry name" value="Mce/MlaD"/>
</dbReference>
<keyword evidence="1" id="KW-0812">Transmembrane</keyword>
<evidence type="ECO:0000313" key="4">
    <source>
        <dbReference type="EMBL" id="MBJ8342014.1"/>
    </source>
</evidence>
<dbReference type="InterPro" id="IPR052336">
    <property type="entry name" value="MlaD_Phospholipid_Transporter"/>
</dbReference>
<dbReference type="RefSeq" id="WP_199707199.1">
    <property type="nucleotide sequence ID" value="NZ_JAEMNV010000009.1"/>
</dbReference>
<gene>
    <name evidence="4" type="ORF">JGU71_24300</name>
</gene>
<dbReference type="GO" id="GO:0051701">
    <property type="term" value="P:biological process involved in interaction with host"/>
    <property type="evidence" value="ECO:0007669"/>
    <property type="project" value="TreeGrafter"/>
</dbReference>
<dbReference type="GO" id="GO:0005576">
    <property type="term" value="C:extracellular region"/>
    <property type="evidence" value="ECO:0007669"/>
    <property type="project" value="TreeGrafter"/>
</dbReference>
<organism evidence="4 5">
    <name type="scientific">Antrihabitans stalagmiti</name>
    <dbReference type="NCBI Taxonomy" id="2799499"/>
    <lineage>
        <taxon>Bacteria</taxon>
        <taxon>Bacillati</taxon>
        <taxon>Actinomycetota</taxon>
        <taxon>Actinomycetes</taxon>
        <taxon>Mycobacteriales</taxon>
        <taxon>Nocardiaceae</taxon>
        <taxon>Antrihabitans</taxon>
    </lineage>
</organism>
<feature type="transmembrane region" description="Helical" evidence="1">
    <location>
        <begin position="9"/>
        <end position="31"/>
    </location>
</feature>
<dbReference type="Pfam" id="PF11887">
    <property type="entry name" value="Mce4_CUP1"/>
    <property type="match status" value="1"/>
</dbReference>
<proteinExistence type="predicted"/>
<evidence type="ECO:0000259" key="2">
    <source>
        <dbReference type="Pfam" id="PF02470"/>
    </source>
</evidence>
<dbReference type="InterPro" id="IPR024516">
    <property type="entry name" value="Mce_C"/>
</dbReference>
<dbReference type="AlphaFoldDB" id="A0A934U5Y4"/>
<dbReference type="PANTHER" id="PTHR33371:SF17">
    <property type="entry name" value="MCE-FAMILY PROTEIN MCE1B"/>
    <property type="match status" value="1"/>
</dbReference>
<feature type="domain" description="Mce/MlaD" evidence="2">
    <location>
        <begin position="39"/>
        <end position="113"/>
    </location>
</feature>
<evidence type="ECO:0000259" key="3">
    <source>
        <dbReference type="Pfam" id="PF11887"/>
    </source>
</evidence>
<protein>
    <submittedName>
        <fullName evidence="4">MCE family protein</fullName>
    </submittedName>
</protein>
<keyword evidence="1" id="KW-1133">Transmembrane helix</keyword>
<dbReference type="Proteomes" id="UP000655868">
    <property type="component" value="Unassembled WGS sequence"/>
</dbReference>
<comment type="caution">
    <text evidence="4">The sequence shown here is derived from an EMBL/GenBank/DDBJ whole genome shotgun (WGS) entry which is preliminary data.</text>
</comment>
<sequence length="337" mass="35993">MNGRSQRGLVARLLVFTALIGVLLAGIVIAIQRPVDGSTRTFEALFTDASGLRENADVRMFGVAVGKVTSIELDGNQARVQFTVVEDRPMFDTSVVAIRYQNLTGQRYVDVKQPDSAGSTLGPGTVIGTDHTIPSFDITALFNGMEPVLAEFSPAAVNQFLENAIAVIEGDGKAVGSTLDAIDKLSAFVTDRQQVISLLLRNFEQVYQQLGGKSPETATLIRGISDVFVNLQKQFEGLMDFVDIAPSVLGPLNNLLAALGFTQPDNPDLQNDLRLLFPDPQTTIDLLNKLPGLLQSLTNLMPDPNNPINTTCANGSADVPGIVAVLIAGQQVSICNG</sequence>
<dbReference type="Pfam" id="PF02470">
    <property type="entry name" value="MlaD"/>
    <property type="match status" value="1"/>
</dbReference>
<keyword evidence="1" id="KW-0472">Membrane</keyword>
<dbReference type="EMBL" id="JAEMNV010000009">
    <property type="protein sequence ID" value="MBJ8342014.1"/>
    <property type="molecule type" value="Genomic_DNA"/>
</dbReference>
<accession>A0A934U5Y4</accession>
<keyword evidence="5" id="KW-1185">Reference proteome</keyword>
<evidence type="ECO:0000256" key="1">
    <source>
        <dbReference type="SAM" id="Phobius"/>
    </source>
</evidence>